<sequence length="86" mass="9175">MIRKILAAISDAIMPLGLISAAPLASAVEAPLRPVARIRCDFYYQGQCYDHWIPTPDSCKGVGVWGTARQQAACMALFGVGHGGSR</sequence>
<accession>M4RFX9</accession>
<protein>
    <submittedName>
        <fullName evidence="2">Uncharacterized protein</fullName>
    </submittedName>
</protein>
<keyword evidence="3" id="KW-1185">Reference proteome</keyword>
<dbReference type="Proteomes" id="UP000011835">
    <property type="component" value="Chromosome"/>
</dbReference>
<dbReference type="HOGENOM" id="CLU_2491609_0_0_11"/>
<evidence type="ECO:0000313" key="2">
    <source>
        <dbReference type="EMBL" id="AGH41094.1"/>
    </source>
</evidence>
<organism evidence="2 3">
    <name type="scientific">Bifidobacterium thermophilum RBL67</name>
    <dbReference type="NCBI Taxonomy" id="1254439"/>
    <lineage>
        <taxon>Bacteria</taxon>
        <taxon>Bacillati</taxon>
        <taxon>Actinomycetota</taxon>
        <taxon>Actinomycetes</taxon>
        <taxon>Bifidobacteriales</taxon>
        <taxon>Bifidobacteriaceae</taxon>
        <taxon>Bifidobacterium</taxon>
    </lineage>
</organism>
<dbReference type="EMBL" id="CP004346">
    <property type="protein sequence ID" value="AGH41094.1"/>
    <property type="molecule type" value="Genomic_DNA"/>
</dbReference>
<name>M4RFX9_9BIFI</name>
<evidence type="ECO:0000256" key="1">
    <source>
        <dbReference type="SAM" id="SignalP"/>
    </source>
</evidence>
<feature type="signal peptide" evidence="1">
    <location>
        <begin position="1"/>
        <end position="27"/>
    </location>
</feature>
<keyword evidence="1" id="KW-0732">Signal</keyword>
<gene>
    <name evidence="2" type="ORF">D805_0827</name>
</gene>
<feature type="chain" id="PRO_5038521933" evidence="1">
    <location>
        <begin position="28"/>
        <end position="86"/>
    </location>
</feature>
<evidence type="ECO:0000313" key="3">
    <source>
        <dbReference type="Proteomes" id="UP000011835"/>
    </source>
</evidence>
<dbReference type="AlphaFoldDB" id="M4RFX9"/>
<dbReference type="KEGG" id="btp:D805_0827"/>
<proteinExistence type="predicted"/>
<reference evidence="2 3" key="1">
    <citation type="journal article" date="2013" name="Genome Announc.">
        <title>Complete Genome Sequence of the Probiotic Bifidobacterium thermophilum Strain RBL67.</title>
        <authorList>
            <person name="Jans C."/>
            <person name="Lacroix C."/>
            <person name="Follador R."/>
            <person name="Stevens M.J."/>
        </authorList>
    </citation>
    <scope>NUCLEOTIDE SEQUENCE [LARGE SCALE GENOMIC DNA]</scope>
    <source>
        <strain evidence="2 3">RBL67</strain>
    </source>
</reference>